<comment type="caution">
    <text evidence="2">The sequence shown here is derived from an EMBL/GenBank/DDBJ whole genome shotgun (WGS) entry which is preliminary data.</text>
</comment>
<reference evidence="2 3" key="1">
    <citation type="journal article" date="2019" name="Sci. Rep.">
        <title>Orb-weaving spider Araneus ventricosus genome elucidates the spidroin gene catalogue.</title>
        <authorList>
            <person name="Kono N."/>
            <person name="Nakamura H."/>
            <person name="Ohtoshi R."/>
            <person name="Moran D.A.P."/>
            <person name="Shinohara A."/>
            <person name="Yoshida Y."/>
            <person name="Fujiwara M."/>
            <person name="Mori M."/>
            <person name="Tomita M."/>
            <person name="Arakawa K."/>
        </authorList>
    </citation>
    <scope>NUCLEOTIDE SEQUENCE [LARGE SCALE GENOMIC DNA]</scope>
</reference>
<accession>A0A4Y2P619</accession>
<evidence type="ECO:0000313" key="2">
    <source>
        <dbReference type="EMBL" id="GBN47368.1"/>
    </source>
</evidence>
<dbReference type="GO" id="GO:0050660">
    <property type="term" value="F:flavin adenine dinucleotide binding"/>
    <property type="evidence" value="ECO:0007669"/>
    <property type="project" value="InterPro"/>
</dbReference>
<dbReference type="SUPFAM" id="SSF51905">
    <property type="entry name" value="FAD/NAD(P)-binding domain"/>
    <property type="match status" value="1"/>
</dbReference>
<gene>
    <name evidence="2" type="ORF">AVEN_272618_1</name>
</gene>
<dbReference type="InterPro" id="IPR036188">
    <property type="entry name" value="FAD/NAD-bd_sf"/>
</dbReference>
<keyword evidence="3" id="KW-1185">Reference proteome</keyword>
<protein>
    <submittedName>
        <fullName evidence="2">Uncharacterized protein</fullName>
    </submittedName>
</protein>
<dbReference type="Proteomes" id="UP000499080">
    <property type="component" value="Unassembled WGS sequence"/>
</dbReference>
<dbReference type="InterPro" id="IPR012132">
    <property type="entry name" value="GMC_OxRdtase"/>
</dbReference>
<dbReference type="OrthoDB" id="6430925at2759"/>
<dbReference type="EMBL" id="BGPR01010667">
    <property type="protein sequence ID" value="GBN47368.1"/>
    <property type="molecule type" value="Genomic_DNA"/>
</dbReference>
<dbReference type="AlphaFoldDB" id="A0A4Y2P619"/>
<evidence type="ECO:0000256" key="1">
    <source>
        <dbReference type="ARBA" id="ARBA00010790"/>
    </source>
</evidence>
<organism evidence="2 3">
    <name type="scientific">Araneus ventricosus</name>
    <name type="common">Orbweaver spider</name>
    <name type="synonym">Epeira ventricosa</name>
    <dbReference type="NCBI Taxonomy" id="182803"/>
    <lineage>
        <taxon>Eukaryota</taxon>
        <taxon>Metazoa</taxon>
        <taxon>Ecdysozoa</taxon>
        <taxon>Arthropoda</taxon>
        <taxon>Chelicerata</taxon>
        <taxon>Arachnida</taxon>
        <taxon>Araneae</taxon>
        <taxon>Araneomorphae</taxon>
        <taxon>Entelegynae</taxon>
        <taxon>Araneoidea</taxon>
        <taxon>Araneidae</taxon>
        <taxon>Araneus</taxon>
    </lineage>
</organism>
<name>A0A4Y2P619_ARAVE</name>
<proteinExistence type="inferred from homology"/>
<evidence type="ECO:0000313" key="3">
    <source>
        <dbReference type="Proteomes" id="UP000499080"/>
    </source>
</evidence>
<comment type="similarity">
    <text evidence="1">Belongs to the GMC oxidoreductase family.</text>
</comment>
<dbReference type="PANTHER" id="PTHR11552:SF147">
    <property type="entry name" value="CHOLINE DEHYDROGENASE, MITOCHONDRIAL"/>
    <property type="match status" value="1"/>
</dbReference>
<sequence length="158" mass="17244">MDDSLTQVQDSTFQTVELSVGAMDIAAERAYPTPFVSSPLLPLLLLSLATQRNAPRTVNVFKEEYDYIIVGAGSAGSTLAARLSEAPCVSVLLLEAGTGNIPLLNEIPAIARNFWFTNLDWQFKTVPQRHTGEALVNRVSSSFFSKKSQVMSHRSPVT</sequence>
<dbReference type="PANTHER" id="PTHR11552">
    <property type="entry name" value="GLUCOSE-METHANOL-CHOLINE GMC OXIDOREDUCTASE"/>
    <property type="match status" value="1"/>
</dbReference>
<dbReference type="GO" id="GO:0016491">
    <property type="term" value="F:oxidoreductase activity"/>
    <property type="evidence" value="ECO:0007669"/>
    <property type="project" value="TreeGrafter"/>
</dbReference>
<dbReference type="Gene3D" id="3.50.50.60">
    <property type="entry name" value="FAD/NAD(P)-binding domain"/>
    <property type="match status" value="1"/>
</dbReference>